<evidence type="ECO:0000256" key="8">
    <source>
        <dbReference type="ARBA" id="ARBA00048539"/>
    </source>
</evidence>
<dbReference type="PANTHER" id="PTHR43033">
    <property type="entry name" value="TRNA(ILE)-LYSIDINE SYNTHASE-RELATED"/>
    <property type="match status" value="1"/>
</dbReference>
<evidence type="ECO:0000256" key="1">
    <source>
        <dbReference type="ARBA" id="ARBA00004496"/>
    </source>
</evidence>
<evidence type="ECO:0000256" key="6">
    <source>
        <dbReference type="ARBA" id="ARBA00022741"/>
    </source>
</evidence>
<dbReference type="InterPro" id="IPR012796">
    <property type="entry name" value="Lysidine-tRNA-synth_C"/>
</dbReference>
<dbReference type="Pfam" id="PF01171">
    <property type="entry name" value="ATP_bind_3"/>
    <property type="match status" value="1"/>
</dbReference>
<dbReference type="GO" id="GO:0005737">
    <property type="term" value="C:cytoplasm"/>
    <property type="evidence" value="ECO:0007669"/>
    <property type="project" value="UniProtKB-SubCell"/>
</dbReference>
<keyword evidence="6" id="KW-0547">Nucleotide-binding</keyword>
<evidence type="ECO:0000313" key="10">
    <source>
        <dbReference type="EMBL" id="SUZ98505.1"/>
    </source>
</evidence>
<protein>
    <recommendedName>
        <fullName evidence="2">tRNA(Ile)-lysidine synthetase</fullName>
        <ecNumber evidence="2">6.3.4.19</ecNumber>
    </recommendedName>
</protein>
<dbReference type="NCBIfam" id="TIGR02432">
    <property type="entry name" value="lysidine_TilS_N"/>
    <property type="match status" value="1"/>
</dbReference>
<evidence type="ECO:0000259" key="9">
    <source>
        <dbReference type="Pfam" id="PF01171"/>
    </source>
</evidence>
<keyword evidence="7" id="KW-0067">ATP-binding</keyword>
<dbReference type="InterPro" id="IPR012094">
    <property type="entry name" value="tRNA_Ile_lys_synt"/>
</dbReference>
<dbReference type="EC" id="6.3.4.19" evidence="2"/>
<sequence>LLLMNSTEQFNLIVGHINHNLRPESDNDKSFVEDLSGDLNIPYYSKSLDPNSRNKSTSVEEWGRTNRYSFLKKIAKQTNSKWIMTAHHGNDQAETVLMNLARQSGVSGLRGIAKQDGNLLRPFLAFTQKEINDFSKRTGCLYKEDSTNSDITIPRNFIRHRVVKPWEDEVTGLISGLQGSVRHFNEWKTALDFLIIKSLFPNVKKSDKRFDIPMDMMITLPKMAKIRLVHLLMDDSGSELWSKHQLNMLNQFINKDNTGNVHELHNGWRLLHNRDVLIGEKISADIQKNAVELYPNVPLNYNEYRYELILNGRYDPSENTNTETINWSILKNRKLEIRTWKKGDSFQPLGMDGHQKISDFLIN</sequence>
<comment type="catalytic activity">
    <reaction evidence="8">
        <text>cytidine(34) in tRNA(Ile2) + L-lysine + ATP = lysidine(34) in tRNA(Ile2) + AMP + diphosphate + H(+)</text>
        <dbReference type="Rhea" id="RHEA:43744"/>
        <dbReference type="Rhea" id="RHEA-COMP:10625"/>
        <dbReference type="Rhea" id="RHEA-COMP:10670"/>
        <dbReference type="ChEBI" id="CHEBI:15378"/>
        <dbReference type="ChEBI" id="CHEBI:30616"/>
        <dbReference type="ChEBI" id="CHEBI:32551"/>
        <dbReference type="ChEBI" id="CHEBI:33019"/>
        <dbReference type="ChEBI" id="CHEBI:82748"/>
        <dbReference type="ChEBI" id="CHEBI:83665"/>
        <dbReference type="ChEBI" id="CHEBI:456215"/>
        <dbReference type="EC" id="6.3.4.19"/>
    </reaction>
</comment>
<dbReference type="CDD" id="cd01992">
    <property type="entry name" value="TilS_N"/>
    <property type="match status" value="1"/>
</dbReference>
<dbReference type="InterPro" id="IPR014729">
    <property type="entry name" value="Rossmann-like_a/b/a_fold"/>
</dbReference>
<reference evidence="10" key="1">
    <citation type="submission" date="2018-05" db="EMBL/GenBank/DDBJ databases">
        <authorList>
            <person name="Lanie J.A."/>
            <person name="Ng W.-L."/>
            <person name="Kazmierczak K.M."/>
            <person name="Andrzejewski T.M."/>
            <person name="Davidsen T.M."/>
            <person name="Wayne K.J."/>
            <person name="Tettelin H."/>
            <person name="Glass J.I."/>
            <person name="Rusch D."/>
            <person name="Podicherti R."/>
            <person name="Tsui H.-C.T."/>
            <person name="Winkler M.E."/>
        </authorList>
    </citation>
    <scope>NUCLEOTIDE SEQUENCE</scope>
</reference>
<dbReference type="SUPFAM" id="SSF52402">
    <property type="entry name" value="Adenine nucleotide alpha hydrolases-like"/>
    <property type="match status" value="1"/>
</dbReference>
<organism evidence="10">
    <name type="scientific">marine metagenome</name>
    <dbReference type="NCBI Taxonomy" id="408172"/>
    <lineage>
        <taxon>unclassified sequences</taxon>
        <taxon>metagenomes</taxon>
        <taxon>ecological metagenomes</taxon>
    </lineage>
</organism>
<evidence type="ECO:0000256" key="5">
    <source>
        <dbReference type="ARBA" id="ARBA00022694"/>
    </source>
</evidence>
<dbReference type="GO" id="GO:0005524">
    <property type="term" value="F:ATP binding"/>
    <property type="evidence" value="ECO:0007669"/>
    <property type="project" value="UniProtKB-KW"/>
</dbReference>
<dbReference type="PANTHER" id="PTHR43033:SF1">
    <property type="entry name" value="TRNA(ILE)-LYSIDINE SYNTHASE-RELATED"/>
    <property type="match status" value="1"/>
</dbReference>
<dbReference type="EMBL" id="UINC01002610">
    <property type="protein sequence ID" value="SUZ98505.1"/>
    <property type="molecule type" value="Genomic_DNA"/>
</dbReference>
<dbReference type="InterPro" id="IPR012795">
    <property type="entry name" value="tRNA_Ile_lys_synt_N"/>
</dbReference>
<feature type="non-terminal residue" evidence="10">
    <location>
        <position position="363"/>
    </location>
</feature>
<feature type="non-terminal residue" evidence="10">
    <location>
        <position position="1"/>
    </location>
</feature>
<dbReference type="GO" id="GO:0008033">
    <property type="term" value="P:tRNA processing"/>
    <property type="evidence" value="ECO:0007669"/>
    <property type="project" value="UniProtKB-KW"/>
</dbReference>
<evidence type="ECO:0000256" key="2">
    <source>
        <dbReference type="ARBA" id="ARBA00013267"/>
    </source>
</evidence>
<evidence type="ECO:0000256" key="4">
    <source>
        <dbReference type="ARBA" id="ARBA00022598"/>
    </source>
</evidence>
<dbReference type="InterPro" id="IPR011063">
    <property type="entry name" value="TilS/TtcA_N"/>
</dbReference>
<comment type="subcellular location">
    <subcellularLocation>
        <location evidence="1">Cytoplasm</location>
    </subcellularLocation>
</comment>
<name>A0A381S323_9ZZZZ</name>
<dbReference type="Gene3D" id="3.40.50.620">
    <property type="entry name" value="HUPs"/>
    <property type="match status" value="1"/>
</dbReference>
<gene>
    <name evidence="10" type="ORF">METZ01_LOCUS51359</name>
</gene>
<dbReference type="NCBIfam" id="TIGR02433">
    <property type="entry name" value="lysidine_TilS_C"/>
    <property type="match status" value="1"/>
</dbReference>
<evidence type="ECO:0000256" key="3">
    <source>
        <dbReference type="ARBA" id="ARBA00022490"/>
    </source>
</evidence>
<proteinExistence type="inferred from homology"/>
<dbReference type="GO" id="GO:0032267">
    <property type="term" value="F:tRNA(Ile)-lysidine synthase activity"/>
    <property type="evidence" value="ECO:0007669"/>
    <property type="project" value="UniProtKB-EC"/>
</dbReference>
<dbReference type="AlphaFoldDB" id="A0A381S323"/>
<dbReference type="HAMAP" id="MF_01161">
    <property type="entry name" value="tRNA_Ile_lys_synt"/>
    <property type="match status" value="1"/>
</dbReference>
<keyword evidence="4" id="KW-0436">Ligase</keyword>
<keyword evidence="3" id="KW-0963">Cytoplasm</keyword>
<keyword evidence="5" id="KW-0819">tRNA processing</keyword>
<evidence type="ECO:0000256" key="7">
    <source>
        <dbReference type="ARBA" id="ARBA00022840"/>
    </source>
</evidence>
<feature type="domain" description="tRNA(Ile)-lysidine/2-thiocytidine synthase N-terminal" evidence="9">
    <location>
        <begin position="6"/>
        <end position="161"/>
    </location>
</feature>
<accession>A0A381S323</accession>